<evidence type="ECO:0000313" key="2">
    <source>
        <dbReference type="EMBL" id="MBS9532063.1"/>
    </source>
</evidence>
<protein>
    <submittedName>
        <fullName evidence="2">Uncharacterized protein</fullName>
    </submittedName>
</protein>
<dbReference type="RefSeq" id="WP_214090947.1">
    <property type="nucleotide sequence ID" value="NZ_JAHCLR010000001.1"/>
</dbReference>
<accession>A0ABS5RCP9</accession>
<proteinExistence type="predicted"/>
<dbReference type="EMBL" id="JAHCLR010000001">
    <property type="protein sequence ID" value="MBS9532063.1"/>
    <property type="molecule type" value="Genomic_DNA"/>
</dbReference>
<reference evidence="2 3" key="1">
    <citation type="submission" date="2021-05" db="EMBL/GenBank/DDBJ databases">
        <title>Mycobacterium acidophilum sp. nov., an extremely acid-tolerant member of the genus Mycobacterium.</title>
        <authorList>
            <person name="Xia J."/>
        </authorList>
    </citation>
    <scope>NUCLEOTIDE SEQUENCE [LARGE SCALE GENOMIC DNA]</scope>
    <source>
        <strain evidence="2 3">M1</strain>
    </source>
</reference>
<comment type="caution">
    <text evidence="2">The sequence shown here is derived from an EMBL/GenBank/DDBJ whole genome shotgun (WGS) entry which is preliminary data.</text>
</comment>
<sequence>MARTGRRRLREELTTPAPATTTDGCDCGKCAPAAPLTDIEAQRAVRHVTSQQAVAYATGRVEFVSCIDCQSCGAWMPQFVETDP</sequence>
<keyword evidence="3" id="KW-1185">Reference proteome</keyword>
<evidence type="ECO:0000313" key="3">
    <source>
        <dbReference type="Proteomes" id="UP001519535"/>
    </source>
</evidence>
<dbReference type="Proteomes" id="UP001519535">
    <property type="component" value="Unassembled WGS sequence"/>
</dbReference>
<name>A0ABS5RCP9_9MYCO</name>
<gene>
    <name evidence="2" type="ORF">KIH27_00510</name>
</gene>
<organism evidence="2 3">
    <name type="scientific">Mycolicibacter acidiphilus</name>
    <dbReference type="NCBI Taxonomy" id="2835306"/>
    <lineage>
        <taxon>Bacteria</taxon>
        <taxon>Bacillati</taxon>
        <taxon>Actinomycetota</taxon>
        <taxon>Actinomycetes</taxon>
        <taxon>Mycobacteriales</taxon>
        <taxon>Mycobacteriaceae</taxon>
        <taxon>Mycolicibacter</taxon>
    </lineage>
</organism>
<evidence type="ECO:0000256" key="1">
    <source>
        <dbReference type="SAM" id="MobiDB-lite"/>
    </source>
</evidence>
<feature type="region of interest" description="Disordered" evidence="1">
    <location>
        <begin position="1"/>
        <end position="20"/>
    </location>
</feature>